<evidence type="ECO:0008006" key="4">
    <source>
        <dbReference type="Google" id="ProtNLM"/>
    </source>
</evidence>
<reference evidence="2 3" key="1">
    <citation type="submission" date="2015-12" db="EMBL/GenBank/DDBJ databases">
        <title>Dictyostelia acquired genes for synthesis and detection of signals that induce cell-type specialization by lateral gene transfer from prokaryotes.</title>
        <authorList>
            <person name="Gloeckner G."/>
            <person name="Schaap P."/>
        </authorList>
    </citation>
    <scope>NUCLEOTIDE SEQUENCE [LARGE SCALE GENOMIC DNA]</scope>
    <source>
        <strain evidence="2 3">TK</strain>
    </source>
</reference>
<accession>A0A152A513</accession>
<dbReference type="OMA" id="NMKECER"/>
<comment type="similarity">
    <text evidence="1">Belongs to the PPR family. P subfamily.</text>
</comment>
<dbReference type="InterPro" id="IPR011990">
    <property type="entry name" value="TPR-like_helical_dom_sf"/>
</dbReference>
<protein>
    <recommendedName>
        <fullName evidence="4">Pentatricopeptide repeat-containing protein</fullName>
    </recommendedName>
</protein>
<dbReference type="AlphaFoldDB" id="A0A152A513"/>
<evidence type="ECO:0000256" key="1">
    <source>
        <dbReference type="ARBA" id="ARBA00007626"/>
    </source>
</evidence>
<dbReference type="Pfam" id="PF13041">
    <property type="entry name" value="PPR_2"/>
    <property type="match status" value="1"/>
</dbReference>
<dbReference type="EMBL" id="LODT01000010">
    <property type="protein sequence ID" value="KYR01332.1"/>
    <property type="molecule type" value="Genomic_DNA"/>
</dbReference>
<dbReference type="OrthoDB" id="185373at2759"/>
<dbReference type="PANTHER" id="PTHR46128">
    <property type="entry name" value="MITOCHONDRIAL GROUP I INTRON SPLICING FACTOR CCM1"/>
    <property type="match status" value="1"/>
</dbReference>
<dbReference type="InterPro" id="IPR002885">
    <property type="entry name" value="PPR_rpt"/>
</dbReference>
<sequence>MFTRLTKSIPTLLNQSSFGNLYKNNSYYLNRKFFCTLNNNTELGNVNQTEEKPKDYYNTAVALKKKHKSGEILALYQKNLPFNKFDEKFYTNTMKVLKDARRFNEALQVYKDFQFHISQRESSSGQIEEDMKKPDKFILTTLMACYAGLGDMDKALEIFHQIPEESDNSCIPYTIIINGYLDINKIDLALEWLDKLGHSGKTFDTISMNYLLSKLAKIGQFTFCDSLIKQMKKNDLKLDAYSYTGLINGLNNNFEASGNSTRLANTIQQVMDNQQYLKMDHKLVSSMMQGLELLKKHSQILDLYKKYKNVLEIDREALFPLIWAFRNEPSQYPDLLNLWSKVKGLVNHHKIFVHYLRALESIEHTHHVQGKKVEYDLTEIIKTEISYAHSKSMDFSKNIDVYNTLIRSYLRRDQITEAWNVFQYSVNQQIADKRTFVLILKYLCESATQSTVIHNNVVEILTSSYFINIIEKEKDSNYSKFYLWAPLLSKFIESNQHQEILTILNLIHTYTTEDIKEYFYILKPYFTQNHPNIDLHQLFKLK</sequence>
<evidence type="ECO:0000313" key="3">
    <source>
        <dbReference type="Proteomes" id="UP000076078"/>
    </source>
</evidence>
<comment type="caution">
    <text evidence="2">The sequence shown here is derived from an EMBL/GenBank/DDBJ whole genome shotgun (WGS) entry which is preliminary data.</text>
</comment>
<dbReference type="InParanoid" id="A0A152A513"/>
<organism evidence="2 3">
    <name type="scientific">Tieghemostelium lacteum</name>
    <name type="common">Slime mold</name>
    <name type="synonym">Dictyostelium lacteum</name>
    <dbReference type="NCBI Taxonomy" id="361077"/>
    <lineage>
        <taxon>Eukaryota</taxon>
        <taxon>Amoebozoa</taxon>
        <taxon>Evosea</taxon>
        <taxon>Eumycetozoa</taxon>
        <taxon>Dictyostelia</taxon>
        <taxon>Dictyosteliales</taxon>
        <taxon>Raperosteliaceae</taxon>
        <taxon>Tieghemostelium</taxon>
    </lineage>
</organism>
<dbReference type="PANTHER" id="PTHR46128:SF211">
    <property type="entry name" value="PENTACOTRIPEPTIDE-REPEAT REGION OF PRORP DOMAIN-CONTAINING PROTEIN"/>
    <property type="match status" value="1"/>
</dbReference>
<dbReference type="InterPro" id="IPR050872">
    <property type="entry name" value="PPR_P_subfamily"/>
</dbReference>
<dbReference type="NCBIfam" id="TIGR00756">
    <property type="entry name" value="PPR"/>
    <property type="match status" value="2"/>
</dbReference>
<dbReference type="Proteomes" id="UP000076078">
    <property type="component" value="Unassembled WGS sequence"/>
</dbReference>
<dbReference type="STRING" id="361077.A0A152A513"/>
<name>A0A152A513_TIELA</name>
<proteinExistence type="inferred from homology"/>
<gene>
    <name evidence="2" type="ORF">DLAC_02056</name>
</gene>
<keyword evidence="3" id="KW-1185">Reference proteome</keyword>
<evidence type="ECO:0000313" key="2">
    <source>
        <dbReference type="EMBL" id="KYR01332.1"/>
    </source>
</evidence>
<dbReference type="Gene3D" id="1.25.40.10">
    <property type="entry name" value="Tetratricopeptide repeat domain"/>
    <property type="match status" value="1"/>
</dbReference>
<dbReference type="SUPFAM" id="SSF48452">
    <property type="entry name" value="TPR-like"/>
    <property type="match status" value="1"/>
</dbReference>
<dbReference type="Pfam" id="PF01535">
    <property type="entry name" value="PPR"/>
    <property type="match status" value="3"/>
</dbReference>
<dbReference type="FunCoup" id="A0A152A513">
    <property type="interactions" value="89"/>
</dbReference>